<dbReference type="CDD" id="cd07331">
    <property type="entry name" value="M48C_Oma1_like"/>
    <property type="match status" value="1"/>
</dbReference>
<dbReference type="GO" id="GO:0004222">
    <property type="term" value="F:metalloendopeptidase activity"/>
    <property type="evidence" value="ECO:0007669"/>
    <property type="project" value="InterPro"/>
</dbReference>
<dbReference type="GO" id="GO:0046872">
    <property type="term" value="F:metal ion binding"/>
    <property type="evidence" value="ECO:0007669"/>
    <property type="project" value="UniProtKB-KW"/>
</dbReference>
<dbReference type="EC" id="3.4.-.-" evidence="8"/>
<reference evidence="8 9" key="1">
    <citation type="submission" date="2018-07" db="EMBL/GenBank/DDBJ databases">
        <authorList>
            <person name="Peeters C."/>
        </authorList>
    </citation>
    <scope>NUCLEOTIDE SEQUENCE [LARGE SCALE GENOMIC DNA]</scope>
    <source>
        <strain evidence="8 9">LMG 30378</strain>
    </source>
</reference>
<evidence type="ECO:0000256" key="4">
    <source>
        <dbReference type="ARBA" id="ARBA00022833"/>
    </source>
</evidence>
<gene>
    <name evidence="8" type="primary">bepA_2</name>
    <name evidence="8" type="ORF">AVE30378_01800</name>
</gene>
<evidence type="ECO:0000313" key="9">
    <source>
        <dbReference type="Proteomes" id="UP000289465"/>
    </source>
</evidence>
<feature type="domain" description="Peptidase M48" evidence="7">
    <location>
        <begin position="103"/>
        <end position="286"/>
    </location>
</feature>
<evidence type="ECO:0000256" key="3">
    <source>
        <dbReference type="ARBA" id="ARBA00022801"/>
    </source>
</evidence>
<dbReference type="InterPro" id="IPR051156">
    <property type="entry name" value="Mito/Outer_Membr_Metalloprot"/>
</dbReference>
<accession>A0A446CDB4</accession>
<dbReference type="GO" id="GO:0016020">
    <property type="term" value="C:membrane"/>
    <property type="evidence" value="ECO:0007669"/>
    <property type="project" value="TreeGrafter"/>
</dbReference>
<sequence>MPCAIARNAAIRSDTLAFFEYLEADMIRKRYPLRSAGAALALAALAGCTGMNTTQSGAIGVNRTQYMSSMVPSQALEQEANQQYADILKQAQAKGQLDRDAQQLARVRAISQRLIAQAPVFRPDASSWKWEVHVLSSDEINAWCMPGGKIAVYTGLISKIKPTDDELAAVLGHEISHALREHARERVSQQMATNLGLSVLSIATGSSAASDLGGQLTSVMFTLPNSRTHETEADRMGVELAARAGYDPRAAVTLWQKMGAAEQGSAPPEILSTHPSAASRISDLQAAAQQVLPLYEQSKGKAAAR</sequence>
<dbReference type="Gene3D" id="3.30.2010.10">
    <property type="entry name" value="Metalloproteases ('zincins'), catalytic domain"/>
    <property type="match status" value="1"/>
</dbReference>
<protein>
    <submittedName>
        <fullName evidence="8">Beta-barrel assembly-enhancing protease</fullName>
        <ecNumber evidence="8">3.4.-.-</ecNumber>
    </submittedName>
</protein>
<name>A0A446CDB4_9BURK</name>
<keyword evidence="2" id="KW-0479">Metal-binding</keyword>
<evidence type="ECO:0000256" key="5">
    <source>
        <dbReference type="ARBA" id="ARBA00023049"/>
    </source>
</evidence>
<dbReference type="PANTHER" id="PTHR22726">
    <property type="entry name" value="METALLOENDOPEPTIDASE OMA1"/>
    <property type="match status" value="1"/>
</dbReference>
<evidence type="ECO:0000313" key="8">
    <source>
        <dbReference type="EMBL" id="SSW65866.1"/>
    </source>
</evidence>
<dbReference type="Pfam" id="PF01435">
    <property type="entry name" value="Peptidase_M48"/>
    <property type="match status" value="1"/>
</dbReference>
<keyword evidence="1 6" id="KW-0645">Protease</keyword>
<keyword evidence="4 6" id="KW-0862">Zinc</keyword>
<keyword evidence="5 6" id="KW-0482">Metalloprotease</keyword>
<evidence type="ECO:0000256" key="2">
    <source>
        <dbReference type="ARBA" id="ARBA00022723"/>
    </source>
</evidence>
<dbReference type="PANTHER" id="PTHR22726:SF1">
    <property type="entry name" value="METALLOENDOPEPTIDASE OMA1, MITOCHONDRIAL"/>
    <property type="match status" value="1"/>
</dbReference>
<dbReference type="AlphaFoldDB" id="A0A446CDB4"/>
<dbReference type="EMBL" id="UFQC01000008">
    <property type="protein sequence ID" value="SSW65866.1"/>
    <property type="molecule type" value="Genomic_DNA"/>
</dbReference>
<comment type="cofactor">
    <cofactor evidence="6">
        <name>Zn(2+)</name>
        <dbReference type="ChEBI" id="CHEBI:29105"/>
    </cofactor>
    <text evidence="6">Binds 1 zinc ion per subunit.</text>
</comment>
<keyword evidence="3 6" id="KW-0378">Hydrolase</keyword>
<dbReference type="GO" id="GO:0051603">
    <property type="term" value="P:proteolysis involved in protein catabolic process"/>
    <property type="evidence" value="ECO:0007669"/>
    <property type="project" value="TreeGrafter"/>
</dbReference>
<dbReference type="InterPro" id="IPR001915">
    <property type="entry name" value="Peptidase_M48"/>
</dbReference>
<organism evidence="8 9">
    <name type="scientific">Achromobacter veterisilvae</name>
    <dbReference type="NCBI Taxonomy" id="2069367"/>
    <lineage>
        <taxon>Bacteria</taxon>
        <taxon>Pseudomonadati</taxon>
        <taxon>Pseudomonadota</taxon>
        <taxon>Betaproteobacteria</taxon>
        <taxon>Burkholderiales</taxon>
        <taxon>Alcaligenaceae</taxon>
        <taxon>Achromobacter</taxon>
    </lineage>
</organism>
<evidence type="ECO:0000259" key="7">
    <source>
        <dbReference type="Pfam" id="PF01435"/>
    </source>
</evidence>
<comment type="similarity">
    <text evidence="6">Belongs to the peptidase M48 family.</text>
</comment>
<dbReference type="Proteomes" id="UP000289465">
    <property type="component" value="Unassembled WGS sequence"/>
</dbReference>
<proteinExistence type="inferred from homology"/>
<evidence type="ECO:0000256" key="1">
    <source>
        <dbReference type="ARBA" id="ARBA00022670"/>
    </source>
</evidence>
<evidence type="ECO:0000256" key="6">
    <source>
        <dbReference type="RuleBase" id="RU003983"/>
    </source>
</evidence>